<feature type="compositionally biased region" description="Polar residues" evidence="1">
    <location>
        <begin position="75"/>
        <end position="101"/>
    </location>
</feature>
<organism evidence="2 3">
    <name type="scientific">Liparis tanakae</name>
    <name type="common">Tanaka's snailfish</name>
    <dbReference type="NCBI Taxonomy" id="230148"/>
    <lineage>
        <taxon>Eukaryota</taxon>
        <taxon>Metazoa</taxon>
        <taxon>Chordata</taxon>
        <taxon>Craniata</taxon>
        <taxon>Vertebrata</taxon>
        <taxon>Euteleostomi</taxon>
        <taxon>Actinopterygii</taxon>
        <taxon>Neopterygii</taxon>
        <taxon>Teleostei</taxon>
        <taxon>Neoteleostei</taxon>
        <taxon>Acanthomorphata</taxon>
        <taxon>Eupercaria</taxon>
        <taxon>Perciformes</taxon>
        <taxon>Cottioidei</taxon>
        <taxon>Cottales</taxon>
        <taxon>Liparidae</taxon>
        <taxon>Liparis</taxon>
    </lineage>
</organism>
<proteinExistence type="predicted"/>
<dbReference type="EMBL" id="SRLO01000076">
    <property type="protein sequence ID" value="TNN78083.1"/>
    <property type="molecule type" value="Genomic_DNA"/>
</dbReference>
<sequence length="119" mass="12867">MQAGSSSCTKQSGLQTAGPSLLLLEDTRPPHSNQSCFRAAQHSISVNGPRSRAQVSTGDISVSGWTESKHRSTAKCMQQYQPGSWRSTEPSDVSSRPQVSSMPLPPGAWKQGAFKHERN</sequence>
<comment type="caution">
    <text evidence="2">The sequence shown here is derived from an EMBL/GenBank/DDBJ whole genome shotgun (WGS) entry which is preliminary data.</text>
</comment>
<feature type="compositionally biased region" description="Polar residues" evidence="1">
    <location>
        <begin position="1"/>
        <end position="18"/>
    </location>
</feature>
<evidence type="ECO:0000313" key="3">
    <source>
        <dbReference type="Proteomes" id="UP000314294"/>
    </source>
</evidence>
<protein>
    <submittedName>
        <fullName evidence="2">Uncharacterized protein</fullName>
    </submittedName>
</protein>
<dbReference type="AlphaFoldDB" id="A0A4Z2ILN6"/>
<accession>A0A4Z2ILN6</accession>
<feature type="region of interest" description="Disordered" evidence="1">
    <location>
        <begin position="1"/>
        <end position="119"/>
    </location>
</feature>
<name>A0A4Z2ILN6_9TELE</name>
<gene>
    <name evidence="2" type="ORF">EYF80_011588</name>
</gene>
<evidence type="ECO:0000313" key="2">
    <source>
        <dbReference type="EMBL" id="TNN78083.1"/>
    </source>
</evidence>
<evidence type="ECO:0000256" key="1">
    <source>
        <dbReference type="SAM" id="MobiDB-lite"/>
    </source>
</evidence>
<feature type="compositionally biased region" description="Polar residues" evidence="1">
    <location>
        <begin position="30"/>
        <end position="66"/>
    </location>
</feature>
<dbReference type="Proteomes" id="UP000314294">
    <property type="component" value="Unassembled WGS sequence"/>
</dbReference>
<keyword evidence="3" id="KW-1185">Reference proteome</keyword>
<reference evidence="2 3" key="1">
    <citation type="submission" date="2019-03" db="EMBL/GenBank/DDBJ databases">
        <title>First draft genome of Liparis tanakae, snailfish: a comprehensive survey of snailfish specific genes.</title>
        <authorList>
            <person name="Kim W."/>
            <person name="Song I."/>
            <person name="Jeong J.-H."/>
            <person name="Kim D."/>
            <person name="Kim S."/>
            <person name="Ryu S."/>
            <person name="Song J.Y."/>
            <person name="Lee S.K."/>
        </authorList>
    </citation>
    <scope>NUCLEOTIDE SEQUENCE [LARGE SCALE GENOMIC DNA]</scope>
    <source>
        <tissue evidence="2">Muscle</tissue>
    </source>
</reference>